<dbReference type="Pfam" id="PF23915">
    <property type="entry name" value="SusG_C"/>
    <property type="match status" value="1"/>
</dbReference>
<dbReference type="GO" id="GO:0033934">
    <property type="term" value="F:glucan 1,4-alpha-maltotriohydrolase activity"/>
    <property type="evidence" value="ECO:0007669"/>
    <property type="project" value="TreeGrafter"/>
</dbReference>
<evidence type="ECO:0000313" key="7">
    <source>
        <dbReference type="Proteomes" id="UP000076842"/>
    </source>
</evidence>
<dbReference type="Gene3D" id="2.60.40.1180">
    <property type="entry name" value="Golgi alpha-mannosidase II"/>
    <property type="match status" value="1"/>
</dbReference>
<evidence type="ECO:0000256" key="2">
    <source>
        <dbReference type="ARBA" id="ARBA00022801"/>
    </source>
</evidence>
<proteinExistence type="inferred from homology"/>
<keyword evidence="3" id="KW-0326">Glycosidase</keyword>
<protein>
    <submittedName>
        <fullName evidence="6">Glycoside hydrolase family 13 protein</fullName>
    </submittedName>
</protein>
<dbReference type="EMBL" id="KV424001">
    <property type="protein sequence ID" value="KZT55102.1"/>
    <property type="molecule type" value="Genomic_DNA"/>
</dbReference>
<accession>A0A165ELG2</accession>
<dbReference type="FunFam" id="3.20.20.80:FF:000064">
    <property type="entry name" value="Oligo-1,6-glucosidase"/>
    <property type="match status" value="2"/>
</dbReference>
<dbReference type="SUPFAM" id="SSF51445">
    <property type="entry name" value="(Trans)glycosidases"/>
    <property type="match status" value="1"/>
</dbReference>
<feature type="domain" description="Glycosyl hydrolase family 13 catalytic" evidence="5">
    <location>
        <begin position="20"/>
        <end position="446"/>
    </location>
</feature>
<dbReference type="GO" id="GO:0004556">
    <property type="term" value="F:alpha-amylase activity"/>
    <property type="evidence" value="ECO:0007669"/>
    <property type="project" value="TreeGrafter"/>
</dbReference>
<dbReference type="AlphaFoldDB" id="A0A165ELG2"/>
<name>A0A165ELG2_9BASI</name>
<keyword evidence="4" id="KW-0462">Maltose metabolism</keyword>
<evidence type="ECO:0000256" key="3">
    <source>
        <dbReference type="ARBA" id="ARBA00023295"/>
    </source>
</evidence>
<sequence length="589" mass="67896">MSTADRFHEPAWWKSTIVYQIYPASFKDSNGDGHGDLRGITSKLDYLKDLGVDMIWLCPIYKSPMADMGYDISDYQDINPTFGTLADWEELKNGLHSRGMKLIMDLVVNHTSDEHPWFIESRSSKTSPKRDWYFWRPARYVDGVRKAPNNWRSIFGGPAWEWDEATQEYYLHIFATEQPDLNWETPALRKAVQDMMDWWLQKGINGFRLDAINLISKQPGLPDAEITEPDEELQSAFSRYNHGPRVHEWLQELHANVLDKYDAFTVGETSATNPEQAMQYIRQDRNPKELQMIFNTDLYQHLDLFGPWDTGAPPPKDLPGFKRTISKWQTYMQENGGWNSIYLENHDHPRSLIRFMTEEPKYRELCSKALCVVLSTLSGTLFVYQGQEIGMINLPKEWGIEEYQDVATKNWYSEALEKRQKETGQKNPDMSGIMAGIHRKARDNSRLPMQWDTSPNGGFSTGKPWMRSSPDAQVCNVAQQTTDPDSVFHFWRKMLNLRKESPILVYGSFEDMELSGAERAVFAYIRKLEDKALFVAVNFTEQDVPLDLSASPVDLDKLGTVLLSNYEGTTLDRLTGLKPYQAVICEISL</sequence>
<dbReference type="InParanoid" id="A0A165ELG2"/>
<dbReference type="InterPro" id="IPR045857">
    <property type="entry name" value="O16G_dom_2"/>
</dbReference>
<dbReference type="FunFam" id="3.90.400.10:FF:000004">
    <property type="entry name" value="Oligo-1,6-glucosidase"/>
    <property type="match status" value="1"/>
</dbReference>
<dbReference type="Proteomes" id="UP000076842">
    <property type="component" value="Unassembled WGS sequence"/>
</dbReference>
<gene>
    <name evidence="6" type="ORF">CALCODRAFT_472599</name>
</gene>
<keyword evidence="2 6" id="KW-0378">Hydrolase</keyword>
<dbReference type="InterPro" id="IPR017853">
    <property type="entry name" value="GH"/>
</dbReference>
<evidence type="ECO:0000256" key="1">
    <source>
        <dbReference type="ARBA" id="ARBA00008061"/>
    </source>
</evidence>
<dbReference type="Gene3D" id="3.20.20.80">
    <property type="entry name" value="Glycosidases"/>
    <property type="match status" value="1"/>
</dbReference>
<dbReference type="InterPro" id="IPR013780">
    <property type="entry name" value="Glyco_hydro_b"/>
</dbReference>
<dbReference type="PANTHER" id="PTHR10357:SF232">
    <property type="entry name" value="GLYCOSYL HYDROLASE FAMILY 13 CATALYTIC DOMAIN-CONTAINING PROTEIN"/>
    <property type="match status" value="1"/>
</dbReference>
<dbReference type="GO" id="GO:0005987">
    <property type="term" value="P:sucrose catabolic process"/>
    <property type="evidence" value="ECO:0007669"/>
    <property type="project" value="TreeGrafter"/>
</dbReference>
<dbReference type="SMART" id="SM00642">
    <property type="entry name" value="Aamy"/>
    <property type="match status" value="1"/>
</dbReference>
<evidence type="ECO:0000256" key="4">
    <source>
        <dbReference type="ARBA" id="ARBA00026248"/>
    </source>
</evidence>
<dbReference type="InterPro" id="IPR056300">
    <property type="entry name" value="SusG-like_C"/>
</dbReference>
<evidence type="ECO:0000259" key="5">
    <source>
        <dbReference type="SMART" id="SM00642"/>
    </source>
</evidence>
<comment type="similarity">
    <text evidence="1">Belongs to the glycosyl hydrolase 13 family.</text>
</comment>
<dbReference type="PANTHER" id="PTHR10357">
    <property type="entry name" value="ALPHA-AMYLASE FAMILY MEMBER"/>
    <property type="match status" value="1"/>
</dbReference>
<dbReference type="Pfam" id="PF00128">
    <property type="entry name" value="Alpha-amylase"/>
    <property type="match status" value="1"/>
</dbReference>
<dbReference type="GO" id="GO:0004574">
    <property type="term" value="F:oligo-1,6-glucosidase activity"/>
    <property type="evidence" value="ECO:0007669"/>
    <property type="project" value="TreeGrafter"/>
</dbReference>
<organism evidence="6 7">
    <name type="scientific">Calocera cornea HHB12733</name>
    <dbReference type="NCBI Taxonomy" id="1353952"/>
    <lineage>
        <taxon>Eukaryota</taxon>
        <taxon>Fungi</taxon>
        <taxon>Dikarya</taxon>
        <taxon>Basidiomycota</taxon>
        <taxon>Agaricomycotina</taxon>
        <taxon>Dacrymycetes</taxon>
        <taxon>Dacrymycetales</taxon>
        <taxon>Dacrymycetaceae</taxon>
        <taxon>Calocera</taxon>
    </lineage>
</organism>
<dbReference type="SUPFAM" id="SSF51011">
    <property type="entry name" value="Glycosyl hydrolase domain"/>
    <property type="match status" value="1"/>
</dbReference>
<dbReference type="Gene3D" id="3.90.400.10">
    <property type="entry name" value="Oligo-1,6-glucosidase, Domain 2"/>
    <property type="match status" value="1"/>
</dbReference>
<dbReference type="InterPro" id="IPR006047">
    <property type="entry name" value="GH13_cat_dom"/>
</dbReference>
<dbReference type="GO" id="GO:0004575">
    <property type="term" value="F:sucrose alpha-glucosidase activity"/>
    <property type="evidence" value="ECO:0007669"/>
    <property type="project" value="TreeGrafter"/>
</dbReference>
<keyword evidence="7" id="KW-1185">Reference proteome</keyword>
<evidence type="ECO:0000313" key="6">
    <source>
        <dbReference type="EMBL" id="KZT55102.1"/>
    </source>
</evidence>
<dbReference type="FunCoup" id="A0A165ELG2">
    <property type="interactions" value="38"/>
</dbReference>
<dbReference type="OrthoDB" id="1740265at2759"/>
<reference evidence="6 7" key="1">
    <citation type="journal article" date="2016" name="Mol. Biol. Evol.">
        <title>Comparative Genomics of Early-Diverging Mushroom-Forming Fungi Provides Insights into the Origins of Lignocellulose Decay Capabilities.</title>
        <authorList>
            <person name="Nagy L.G."/>
            <person name="Riley R."/>
            <person name="Tritt A."/>
            <person name="Adam C."/>
            <person name="Daum C."/>
            <person name="Floudas D."/>
            <person name="Sun H."/>
            <person name="Yadav J.S."/>
            <person name="Pangilinan J."/>
            <person name="Larsson K.H."/>
            <person name="Matsuura K."/>
            <person name="Barry K."/>
            <person name="Labutti K."/>
            <person name="Kuo R."/>
            <person name="Ohm R.A."/>
            <person name="Bhattacharya S.S."/>
            <person name="Shirouzu T."/>
            <person name="Yoshinaga Y."/>
            <person name="Martin F.M."/>
            <person name="Grigoriev I.V."/>
            <person name="Hibbett D.S."/>
        </authorList>
    </citation>
    <scope>NUCLEOTIDE SEQUENCE [LARGE SCALE GENOMIC DNA]</scope>
    <source>
        <strain evidence="6 7">HHB12733</strain>
    </source>
</reference>
<dbReference type="GO" id="GO:0000025">
    <property type="term" value="P:maltose catabolic process"/>
    <property type="evidence" value="ECO:0007669"/>
    <property type="project" value="TreeGrafter"/>
</dbReference>
<dbReference type="STRING" id="1353952.A0A165ELG2"/>
<dbReference type="CDD" id="cd11333">
    <property type="entry name" value="AmyAc_SI_OligoGlu_DGase"/>
    <property type="match status" value="1"/>
</dbReference>